<keyword evidence="5 8" id="KW-0067">ATP-binding</keyword>
<dbReference type="AlphaFoldDB" id="F5Y839"/>
<dbReference type="SUPFAM" id="SSF50715">
    <property type="entry name" value="Ribosomal protein L25-like"/>
    <property type="match status" value="1"/>
</dbReference>
<evidence type="ECO:0000256" key="9">
    <source>
        <dbReference type="RuleBase" id="RU363037"/>
    </source>
</evidence>
<dbReference type="InterPro" id="IPR050132">
    <property type="entry name" value="Gln/Glu-tRNA_Ligase"/>
</dbReference>
<sequence length="584" mass="67121">METAEHSEIPAELPGGSGSDFISEFIKEDLKSGRFGYVHTRFPPEPNGWLHIGHCKAFYIDFSMAERFGGKCNLRFDDTNPEKEDISYVEAIKRDVKWMGYDWEDREYYASDYYEYLYDLAVKIIKKGNAYVDDLSDDEISEYRGTAVPDKNNITMTPPGRNSPYRDRSVEENLDLFARMRTGEFADGAKTLRAKIDMAHPNLLLRDPVMYRIRREHHYRTKDKWCIYPMYDFQHPLSDAKEGITHSLCSLEYEIHRPLYDWFIKEAEVFPSRQIEFARLNMTHTVMSKRWLLRLVQEKYVSGWDDPRMPTIAGLRRRGYTPQAIRSFVSQVGIAKTDSMVDIAFLEYCLREDLNKTSRRVMAVLKPLKLIIDNWPAGKVEELDAVNNPEDESAGTRKIPFSGELWIEREDFEEVPPPKYFRLYPGNSERPGNSVRLRYGYIVTCVGCDKDASGSITAVHCAYDPDTRGGNAPDNKKVKSTIHWVSAAHAAALEVRVYDNLFAPERPMDVEPGKTFTDNLAPNSLEVIPSAYGEPCLAQAKEGDRFQFERLGYFVRDPETGEGGKPVFNKTVGLRDTWAKISKK</sequence>
<comment type="catalytic activity">
    <reaction evidence="8">
        <text>tRNA(Gln) + L-glutamine + ATP = L-glutaminyl-tRNA(Gln) + AMP + diphosphate</text>
        <dbReference type="Rhea" id="RHEA:20121"/>
        <dbReference type="Rhea" id="RHEA-COMP:9662"/>
        <dbReference type="Rhea" id="RHEA-COMP:9681"/>
        <dbReference type="ChEBI" id="CHEBI:30616"/>
        <dbReference type="ChEBI" id="CHEBI:33019"/>
        <dbReference type="ChEBI" id="CHEBI:58359"/>
        <dbReference type="ChEBI" id="CHEBI:78442"/>
        <dbReference type="ChEBI" id="CHEBI:78521"/>
        <dbReference type="ChEBI" id="CHEBI:456215"/>
        <dbReference type="EC" id="6.1.1.18"/>
    </reaction>
</comment>
<evidence type="ECO:0000256" key="6">
    <source>
        <dbReference type="ARBA" id="ARBA00022917"/>
    </source>
</evidence>
<keyword evidence="7 8" id="KW-0030">Aminoacyl-tRNA synthetase</keyword>
<dbReference type="InterPro" id="IPR020056">
    <property type="entry name" value="Rbsml_bL25/Gln-tRNA_synth_N"/>
</dbReference>
<protein>
    <recommendedName>
        <fullName evidence="8">Glutamine--tRNA ligase</fullName>
        <ecNumber evidence="8">6.1.1.18</ecNumber>
    </recommendedName>
    <alternativeName>
        <fullName evidence="8">Glutaminyl-tRNA synthetase</fullName>
        <shortName evidence="8">GlnRS</shortName>
    </alternativeName>
</protein>
<dbReference type="Pfam" id="PF00749">
    <property type="entry name" value="tRNA-synt_1c"/>
    <property type="match status" value="1"/>
</dbReference>
<evidence type="ECO:0000256" key="1">
    <source>
        <dbReference type="ARBA" id="ARBA00005594"/>
    </source>
</evidence>
<evidence type="ECO:0000256" key="2">
    <source>
        <dbReference type="ARBA" id="ARBA00022490"/>
    </source>
</evidence>
<dbReference type="Pfam" id="PF03950">
    <property type="entry name" value="tRNA-synt_1c_C"/>
    <property type="match status" value="1"/>
</dbReference>
<dbReference type="GO" id="GO:0005524">
    <property type="term" value="F:ATP binding"/>
    <property type="evidence" value="ECO:0007669"/>
    <property type="project" value="UniProtKB-UniRule"/>
</dbReference>
<comment type="caution">
    <text evidence="8">Lacks conserved residue(s) required for the propagation of feature annotation.</text>
</comment>
<dbReference type="PANTHER" id="PTHR43097:SF5">
    <property type="entry name" value="GLUTAMATE--TRNA LIGASE"/>
    <property type="match status" value="1"/>
</dbReference>
<feature type="domain" description="Glutamyl/glutaminyl-tRNA synthetase class Ib catalytic" evidence="10">
    <location>
        <begin position="38"/>
        <end position="355"/>
    </location>
</feature>
<dbReference type="InterPro" id="IPR049437">
    <property type="entry name" value="tRNA-synt_1c_C2"/>
</dbReference>
<dbReference type="InterPro" id="IPR000924">
    <property type="entry name" value="Glu/Gln-tRNA-synth"/>
</dbReference>
<proteinExistence type="inferred from homology"/>
<dbReference type="RefSeq" id="WP_015709786.1">
    <property type="nucleotide sequence ID" value="NC_015577.1"/>
</dbReference>
<keyword evidence="14" id="KW-1185">Reference proteome</keyword>
<dbReference type="NCBIfam" id="TIGR00440">
    <property type="entry name" value="glnS"/>
    <property type="match status" value="1"/>
</dbReference>
<comment type="subcellular location">
    <subcellularLocation>
        <location evidence="8">Cytoplasm</location>
    </subcellularLocation>
</comment>
<dbReference type="Gene3D" id="2.40.240.10">
    <property type="entry name" value="Ribosomal Protein L25, Chain P"/>
    <property type="match status" value="2"/>
</dbReference>
<keyword evidence="3 8" id="KW-0436">Ligase</keyword>
<dbReference type="KEGG" id="taz:TREAZ_2266"/>
<feature type="binding site" evidence="8">
    <location>
        <begin position="287"/>
        <end position="289"/>
    </location>
    <ligand>
        <name>ATP</name>
        <dbReference type="ChEBI" id="CHEBI:30616"/>
    </ligand>
</feature>
<dbReference type="InterPro" id="IPR020058">
    <property type="entry name" value="Glu/Gln-tRNA-synth_Ib_cat-dom"/>
</dbReference>
<keyword evidence="6 8" id="KW-0648">Protein biosynthesis</keyword>
<dbReference type="PRINTS" id="PR00987">
    <property type="entry name" value="TRNASYNTHGLU"/>
</dbReference>
<reference evidence="14" key="1">
    <citation type="submission" date="2009-12" db="EMBL/GenBank/DDBJ databases">
        <title>Complete sequence of Treponema azotonutricium strain ZAS-9.</title>
        <authorList>
            <person name="Tetu S.G."/>
            <person name="Matson E."/>
            <person name="Ren Q."/>
            <person name="Seshadri R."/>
            <person name="Elbourne L."/>
            <person name="Hassan K.A."/>
            <person name="Durkin A."/>
            <person name="Radune D."/>
            <person name="Mohamoud Y."/>
            <person name="Shay R."/>
            <person name="Jin S."/>
            <person name="Zhang X."/>
            <person name="Lucey K."/>
            <person name="Ballor N.R."/>
            <person name="Ottesen E."/>
            <person name="Rosenthal R."/>
            <person name="Allen A."/>
            <person name="Leadbetter J.R."/>
            <person name="Paulsen I.T."/>
        </authorList>
    </citation>
    <scope>NUCLEOTIDE SEQUENCE [LARGE SCALE GENOMIC DNA]</scope>
    <source>
        <strain evidence="14">ATCC BAA-888 / DSM 13862 / ZAS-9</strain>
    </source>
</reference>
<dbReference type="GO" id="GO:0006425">
    <property type="term" value="P:glutaminyl-tRNA aminoacylation"/>
    <property type="evidence" value="ECO:0007669"/>
    <property type="project" value="UniProtKB-UniRule"/>
</dbReference>
<dbReference type="InterPro" id="IPR014729">
    <property type="entry name" value="Rossmann-like_a/b/a_fold"/>
</dbReference>
<dbReference type="EC" id="6.1.1.18" evidence="8"/>
<feature type="short sequence motif" description="'KMSKS' region" evidence="8">
    <location>
        <begin position="286"/>
        <end position="290"/>
    </location>
</feature>
<dbReference type="InterPro" id="IPR011035">
    <property type="entry name" value="Ribosomal_bL25/Gln-tRNA_synth"/>
</dbReference>
<dbReference type="InterPro" id="IPR020059">
    <property type="entry name" value="Glu/Gln-tRNA-synth_Ib_codon-bd"/>
</dbReference>
<evidence type="ECO:0000256" key="7">
    <source>
        <dbReference type="ARBA" id="ARBA00023146"/>
    </source>
</evidence>
<dbReference type="InterPro" id="IPR004514">
    <property type="entry name" value="Gln-tRNA-synth"/>
</dbReference>
<evidence type="ECO:0000256" key="8">
    <source>
        <dbReference type="HAMAP-Rule" id="MF_00126"/>
    </source>
</evidence>
<comment type="similarity">
    <text evidence="1 8 9">Belongs to the class-I aminoacyl-tRNA synthetase family.</text>
</comment>
<dbReference type="Pfam" id="PF20974">
    <property type="entry name" value="tRNA-synt_1c_C2"/>
    <property type="match status" value="1"/>
</dbReference>
<name>F5Y839_LEAAZ</name>
<feature type="binding site" evidence="8">
    <location>
        <position position="77"/>
    </location>
    <ligand>
        <name>L-glutamine</name>
        <dbReference type="ChEBI" id="CHEBI:58359"/>
    </ligand>
</feature>
<dbReference type="eggNOG" id="COG0008">
    <property type="taxonomic scope" value="Bacteria"/>
</dbReference>
<evidence type="ECO:0000256" key="3">
    <source>
        <dbReference type="ARBA" id="ARBA00022598"/>
    </source>
</evidence>
<comment type="subunit">
    <text evidence="8">Monomer.</text>
</comment>
<dbReference type="Proteomes" id="UP000009222">
    <property type="component" value="Chromosome"/>
</dbReference>
<evidence type="ECO:0000256" key="4">
    <source>
        <dbReference type="ARBA" id="ARBA00022741"/>
    </source>
</evidence>
<dbReference type="Gene3D" id="3.40.50.620">
    <property type="entry name" value="HUPs"/>
    <property type="match status" value="1"/>
</dbReference>
<dbReference type="GO" id="GO:0004819">
    <property type="term" value="F:glutamine-tRNA ligase activity"/>
    <property type="evidence" value="ECO:0007669"/>
    <property type="project" value="UniProtKB-UniRule"/>
</dbReference>
<keyword evidence="4 8" id="KW-0547">Nucleotide-binding</keyword>
<feature type="binding site" evidence="8">
    <location>
        <begin position="45"/>
        <end position="47"/>
    </location>
    <ligand>
        <name>ATP</name>
        <dbReference type="ChEBI" id="CHEBI:30616"/>
    </ligand>
</feature>
<feature type="domain" description="tRNA synthetases class I (E and Q) anti-codon binding" evidence="12">
    <location>
        <begin position="481"/>
        <end position="557"/>
    </location>
</feature>
<dbReference type="InParanoid" id="F5Y839"/>
<evidence type="ECO:0000313" key="13">
    <source>
        <dbReference type="EMBL" id="AEF81878.1"/>
    </source>
</evidence>
<gene>
    <name evidence="8 13" type="primary">glnS</name>
    <name evidence="13" type="ordered locus">TREAZ_2266</name>
</gene>
<dbReference type="STRING" id="545695.TREAZ_2266"/>
<dbReference type="HAMAP" id="MF_00126">
    <property type="entry name" value="Gln_tRNA_synth"/>
    <property type="match status" value="1"/>
</dbReference>
<evidence type="ECO:0000259" key="10">
    <source>
        <dbReference type="Pfam" id="PF00749"/>
    </source>
</evidence>
<feature type="binding site" evidence="8">
    <location>
        <position position="231"/>
    </location>
    <ligand>
        <name>L-glutamine</name>
        <dbReference type="ChEBI" id="CHEBI:58359"/>
    </ligand>
</feature>
<feature type="binding site" evidence="8">
    <location>
        <begin position="279"/>
        <end position="280"/>
    </location>
    <ligand>
        <name>ATP</name>
        <dbReference type="ChEBI" id="CHEBI:30616"/>
    </ligand>
</feature>
<feature type="domain" description="Glutamyl/glutaminyl-tRNA synthetase class Ib anti-codon binding" evidence="11">
    <location>
        <begin position="359"/>
        <end position="464"/>
    </location>
</feature>
<keyword evidence="2 8" id="KW-0963">Cytoplasm</keyword>
<dbReference type="InterPro" id="IPR022861">
    <property type="entry name" value="Gln_tRNA_ligase_bac"/>
</dbReference>
<dbReference type="OrthoDB" id="9801560at2"/>
<dbReference type="HOGENOM" id="CLU_001882_2_3_12"/>
<dbReference type="FunFam" id="3.40.50.620:FF:000037">
    <property type="entry name" value="Glutamine--tRNA ligase cytoplasmic"/>
    <property type="match status" value="1"/>
</dbReference>
<dbReference type="FunFam" id="1.10.1160.10:FF:000001">
    <property type="entry name" value="Glutamine--tRNA ligase"/>
    <property type="match status" value="1"/>
</dbReference>
<dbReference type="PANTHER" id="PTHR43097">
    <property type="entry name" value="GLUTAMINE-TRNA LIGASE"/>
    <property type="match status" value="1"/>
</dbReference>
<organism evidence="13 14">
    <name type="scientific">Leadbettera azotonutricia (strain ATCC BAA-888 / DSM 13862 / ZAS-9)</name>
    <name type="common">Treponema azotonutricium</name>
    <dbReference type="NCBI Taxonomy" id="545695"/>
    <lineage>
        <taxon>Bacteria</taxon>
        <taxon>Pseudomonadati</taxon>
        <taxon>Spirochaetota</taxon>
        <taxon>Spirochaetia</taxon>
        <taxon>Spirochaetales</taxon>
        <taxon>Breznakiellaceae</taxon>
        <taxon>Leadbettera</taxon>
    </lineage>
</organism>
<evidence type="ECO:0000256" key="5">
    <source>
        <dbReference type="ARBA" id="ARBA00022840"/>
    </source>
</evidence>
<dbReference type="GO" id="GO:0006424">
    <property type="term" value="P:glutamyl-tRNA aminoacylation"/>
    <property type="evidence" value="ECO:0007669"/>
    <property type="project" value="UniProtKB-UniRule"/>
</dbReference>
<evidence type="ECO:0000259" key="11">
    <source>
        <dbReference type="Pfam" id="PF03950"/>
    </source>
</evidence>
<evidence type="ECO:0000259" key="12">
    <source>
        <dbReference type="Pfam" id="PF20974"/>
    </source>
</evidence>
<dbReference type="GO" id="GO:0005829">
    <property type="term" value="C:cytosol"/>
    <property type="evidence" value="ECO:0007669"/>
    <property type="project" value="TreeGrafter"/>
</dbReference>
<accession>F5Y839</accession>
<dbReference type="NCBIfam" id="NF011291">
    <property type="entry name" value="PRK14703.1"/>
    <property type="match status" value="1"/>
</dbReference>
<dbReference type="FunFam" id="3.90.800.10:FF:000001">
    <property type="entry name" value="Glutamine--tRNA ligase"/>
    <property type="match status" value="1"/>
</dbReference>
<reference evidence="13 14" key="2">
    <citation type="journal article" date="2011" name="ISME J.">
        <title>RNA-seq reveals cooperative metabolic interactions between two termite-gut spirochete species in co-culture.</title>
        <authorList>
            <person name="Rosenthal A.Z."/>
            <person name="Matson E.G."/>
            <person name="Eldar A."/>
            <person name="Leadbetter J.R."/>
        </authorList>
    </citation>
    <scope>NUCLEOTIDE SEQUENCE [LARGE SCALE GENOMIC DNA]</scope>
    <source>
        <strain evidence="14">ATCC BAA-888 / DSM 13862 / ZAS-9</strain>
    </source>
</reference>
<dbReference type="SUPFAM" id="SSF52374">
    <property type="entry name" value="Nucleotidylyl transferase"/>
    <property type="match status" value="1"/>
</dbReference>
<evidence type="ECO:0000313" key="14">
    <source>
        <dbReference type="Proteomes" id="UP000009222"/>
    </source>
</evidence>
<dbReference type="EMBL" id="CP001841">
    <property type="protein sequence ID" value="AEF81878.1"/>
    <property type="molecule type" value="Genomic_DNA"/>
</dbReference>